<organism evidence="2 3">
    <name type="scientific">Lactobacillus mulieris</name>
    <dbReference type="NCBI Taxonomy" id="2508708"/>
    <lineage>
        <taxon>Bacteria</taxon>
        <taxon>Bacillati</taxon>
        <taxon>Bacillota</taxon>
        <taxon>Bacilli</taxon>
        <taxon>Lactobacillales</taxon>
        <taxon>Lactobacillaceae</taxon>
        <taxon>Lactobacillus</taxon>
    </lineage>
</organism>
<accession>A0AAP3GWF4</accession>
<comment type="caution">
    <text evidence="2">The sequence shown here is derived from an EMBL/GenBank/DDBJ whole genome shotgun (WGS) entry which is preliminary data.</text>
</comment>
<proteinExistence type="predicted"/>
<dbReference type="AlphaFoldDB" id="A0AAP3GWF4"/>
<gene>
    <name evidence="2" type="ORF">L2422_01120</name>
</gene>
<evidence type="ECO:0000256" key="1">
    <source>
        <dbReference type="SAM" id="MobiDB-lite"/>
    </source>
</evidence>
<dbReference type="InterPro" id="IPR007731">
    <property type="entry name" value="DUF669"/>
</dbReference>
<protein>
    <submittedName>
        <fullName evidence="2">DUF669 domain-containing protein</fullName>
    </submittedName>
</protein>
<name>A0AAP3GWF4_9LACO</name>
<reference evidence="2" key="1">
    <citation type="submission" date="2022-01" db="EMBL/GenBank/DDBJ databases">
        <title>VMRC isolate genome collection.</title>
        <authorList>
            <person name="France M."/>
            <person name="Rutt L."/>
            <person name="Humphrys M."/>
            <person name="Ravel J."/>
        </authorList>
    </citation>
    <scope>NUCLEOTIDE SEQUENCE</scope>
    <source>
        <strain evidence="2">C0127B5</strain>
    </source>
</reference>
<sequence>MEFNIDFNKKTASENSYELLPKGTYEMVIYNATIDASKNGHDFLNFDFLIRDDLDKALPDTNGKYHKRHFWASVWYDVKNGCWRQDDLANIATAVGYSQEKANSFKTFEDFINSLIGKAVRVYLWQSKNEYNGETTEINSTMTKFWSPTKFKLAEDPFKDNEGNTTADIKEEDLPF</sequence>
<dbReference type="EMBL" id="JAKHLF010000001">
    <property type="protein sequence ID" value="MCZ3844125.1"/>
    <property type="molecule type" value="Genomic_DNA"/>
</dbReference>
<evidence type="ECO:0000313" key="3">
    <source>
        <dbReference type="Proteomes" id="UP001213015"/>
    </source>
</evidence>
<feature type="region of interest" description="Disordered" evidence="1">
    <location>
        <begin position="156"/>
        <end position="176"/>
    </location>
</feature>
<dbReference type="Proteomes" id="UP001213015">
    <property type="component" value="Unassembled WGS sequence"/>
</dbReference>
<evidence type="ECO:0000313" key="2">
    <source>
        <dbReference type="EMBL" id="MCZ3844125.1"/>
    </source>
</evidence>
<dbReference type="RefSeq" id="WP_265669110.1">
    <property type="nucleotide sequence ID" value="NZ_JAKHKO010000001.1"/>
</dbReference>
<dbReference type="Pfam" id="PF05037">
    <property type="entry name" value="DUF669"/>
    <property type="match status" value="1"/>
</dbReference>